<feature type="compositionally biased region" description="Basic and acidic residues" evidence="12">
    <location>
        <begin position="864"/>
        <end position="874"/>
    </location>
</feature>
<feature type="compositionally biased region" description="Basic residues" evidence="12">
    <location>
        <begin position="438"/>
        <end position="449"/>
    </location>
</feature>
<evidence type="ECO:0000256" key="5">
    <source>
        <dbReference type="ARBA" id="ARBA00022777"/>
    </source>
</evidence>
<dbReference type="FunFam" id="1.10.510.10:FF:001512">
    <property type="entry name" value="Receptor tyrosine-protein kinase erbB-2"/>
    <property type="match status" value="1"/>
</dbReference>
<dbReference type="GO" id="GO:0043235">
    <property type="term" value="C:receptor complex"/>
    <property type="evidence" value="ECO:0007669"/>
    <property type="project" value="TreeGrafter"/>
</dbReference>
<evidence type="ECO:0000313" key="15">
    <source>
        <dbReference type="Proteomes" id="UP000011083"/>
    </source>
</evidence>
<dbReference type="SMART" id="SM00219">
    <property type="entry name" value="TyrKc"/>
    <property type="match status" value="1"/>
</dbReference>
<dbReference type="GO" id="GO:0004714">
    <property type="term" value="F:transmembrane receptor protein tyrosine kinase activity"/>
    <property type="evidence" value="ECO:0007669"/>
    <property type="project" value="UniProtKB-EC"/>
</dbReference>
<dbReference type="VEuPathDB" id="AmoebaDB:ACA1_065920"/>
<dbReference type="AlphaFoldDB" id="L8H056"/>
<name>L8H056_ACACF</name>
<dbReference type="PROSITE" id="PS50011">
    <property type="entry name" value="PROTEIN_KINASE_DOM"/>
    <property type="match status" value="1"/>
</dbReference>
<feature type="binding site" evidence="11">
    <location>
        <position position="553"/>
    </location>
    <ligand>
        <name>ATP</name>
        <dbReference type="ChEBI" id="CHEBI:30616"/>
    </ligand>
</feature>
<dbReference type="RefSeq" id="XP_004339784.1">
    <property type="nucleotide sequence ID" value="XM_004339736.1"/>
</dbReference>
<feature type="repeat" description="RCC1" evidence="10">
    <location>
        <begin position="261"/>
        <end position="314"/>
    </location>
</feature>
<organism evidence="14 15">
    <name type="scientific">Acanthamoeba castellanii (strain ATCC 30010 / Neff)</name>
    <dbReference type="NCBI Taxonomy" id="1257118"/>
    <lineage>
        <taxon>Eukaryota</taxon>
        <taxon>Amoebozoa</taxon>
        <taxon>Discosea</taxon>
        <taxon>Longamoebia</taxon>
        <taxon>Centramoebida</taxon>
        <taxon>Acanthamoebidae</taxon>
        <taxon>Acanthamoeba</taxon>
    </lineage>
</organism>
<dbReference type="InterPro" id="IPR000719">
    <property type="entry name" value="Prot_kinase_dom"/>
</dbReference>
<evidence type="ECO:0000256" key="12">
    <source>
        <dbReference type="SAM" id="MobiDB-lite"/>
    </source>
</evidence>
<dbReference type="GO" id="GO:0050793">
    <property type="term" value="P:regulation of developmental process"/>
    <property type="evidence" value="ECO:0007669"/>
    <property type="project" value="UniProtKB-ARBA"/>
</dbReference>
<dbReference type="SUPFAM" id="SSF56112">
    <property type="entry name" value="Protein kinase-like (PK-like)"/>
    <property type="match status" value="1"/>
</dbReference>
<keyword evidence="6 11" id="KW-0067">ATP-binding</keyword>
<dbReference type="GeneID" id="14918207"/>
<keyword evidence="4 11" id="KW-0547">Nucleotide-binding</keyword>
<dbReference type="GO" id="GO:0048468">
    <property type="term" value="P:cell development"/>
    <property type="evidence" value="ECO:0007669"/>
    <property type="project" value="UniProtKB-ARBA"/>
</dbReference>
<keyword evidence="8" id="KW-0829">Tyrosine-protein kinase</keyword>
<dbReference type="STRING" id="1257118.L8H056"/>
<keyword evidence="5 14" id="KW-0418">Kinase</keyword>
<dbReference type="InterPro" id="IPR008266">
    <property type="entry name" value="Tyr_kinase_AS"/>
</dbReference>
<dbReference type="CDD" id="cd00192">
    <property type="entry name" value="PTKc"/>
    <property type="match status" value="1"/>
</dbReference>
<accession>L8H056</accession>
<feature type="region of interest" description="Disordered" evidence="12">
    <location>
        <begin position="798"/>
        <end position="972"/>
    </location>
</feature>
<evidence type="ECO:0000256" key="11">
    <source>
        <dbReference type="PROSITE-ProRule" id="PRU10141"/>
    </source>
</evidence>
<feature type="compositionally biased region" description="Low complexity" evidence="12">
    <location>
        <begin position="382"/>
        <end position="403"/>
    </location>
</feature>
<feature type="repeat" description="RCC1" evidence="10">
    <location>
        <begin position="5"/>
        <end position="53"/>
    </location>
</feature>
<feature type="repeat" description="RCC1" evidence="10">
    <location>
        <begin position="154"/>
        <end position="207"/>
    </location>
</feature>
<feature type="repeat" description="RCC1" evidence="10">
    <location>
        <begin position="315"/>
        <end position="365"/>
    </location>
</feature>
<dbReference type="PANTHER" id="PTHR24416">
    <property type="entry name" value="TYROSINE-PROTEIN KINASE RECEPTOR"/>
    <property type="match status" value="1"/>
</dbReference>
<feature type="repeat" description="RCC1" evidence="10">
    <location>
        <begin position="104"/>
        <end position="153"/>
    </location>
</feature>
<feature type="region of interest" description="Disordered" evidence="12">
    <location>
        <begin position="367"/>
        <end position="449"/>
    </location>
</feature>
<evidence type="ECO:0000256" key="9">
    <source>
        <dbReference type="ARBA" id="ARBA00051243"/>
    </source>
</evidence>
<evidence type="ECO:0000256" key="6">
    <source>
        <dbReference type="ARBA" id="ARBA00022840"/>
    </source>
</evidence>
<dbReference type="SMR" id="L8H056"/>
<keyword evidence="7" id="KW-0472">Membrane</keyword>
<dbReference type="InterPro" id="IPR009091">
    <property type="entry name" value="RCC1/BLIP-II"/>
</dbReference>
<evidence type="ECO:0000256" key="2">
    <source>
        <dbReference type="ARBA" id="ARBA00004308"/>
    </source>
</evidence>
<dbReference type="InterPro" id="IPR050122">
    <property type="entry name" value="RTK"/>
</dbReference>
<evidence type="ECO:0000256" key="10">
    <source>
        <dbReference type="PROSITE-ProRule" id="PRU00235"/>
    </source>
</evidence>
<comment type="subcellular location">
    <subcellularLocation>
        <location evidence="2">Endomembrane system</location>
    </subcellularLocation>
    <subcellularLocation>
        <location evidence="1">Membrane</location>
        <topology evidence="1">Single-pass membrane protein</topology>
    </subcellularLocation>
</comment>
<dbReference type="InterPro" id="IPR020635">
    <property type="entry name" value="Tyr_kinase_cat_dom"/>
</dbReference>
<dbReference type="Gene3D" id="1.10.510.10">
    <property type="entry name" value="Transferase(Phosphotransferase) domain 1"/>
    <property type="match status" value="1"/>
</dbReference>
<dbReference type="OMA" id="QPSVNCK"/>
<protein>
    <submittedName>
        <fullName evidence="14">Protein kinase domain containing protein</fullName>
    </submittedName>
</protein>
<dbReference type="PANTHER" id="PTHR24416:SF631">
    <property type="entry name" value="SERINE_THREONINE_TYROSINE KINASE 1"/>
    <property type="match status" value="1"/>
</dbReference>
<dbReference type="Gene3D" id="2.130.10.30">
    <property type="entry name" value="Regulator of chromosome condensation 1/beta-lactamase-inhibitor protein II"/>
    <property type="match status" value="3"/>
</dbReference>
<dbReference type="PROSITE" id="PS00626">
    <property type="entry name" value="RCC1_2"/>
    <property type="match status" value="2"/>
</dbReference>
<evidence type="ECO:0000256" key="1">
    <source>
        <dbReference type="ARBA" id="ARBA00004167"/>
    </source>
</evidence>
<feature type="compositionally biased region" description="Basic and acidic residues" evidence="12">
    <location>
        <begin position="846"/>
        <end position="855"/>
    </location>
</feature>
<dbReference type="GO" id="GO:0007169">
    <property type="term" value="P:cell surface receptor protein tyrosine kinase signaling pathway"/>
    <property type="evidence" value="ECO:0007669"/>
    <property type="project" value="TreeGrafter"/>
</dbReference>
<feature type="compositionally biased region" description="Acidic residues" evidence="12">
    <location>
        <begin position="820"/>
        <end position="830"/>
    </location>
</feature>
<dbReference type="GO" id="GO:0005524">
    <property type="term" value="F:ATP binding"/>
    <property type="evidence" value="ECO:0007669"/>
    <property type="project" value="UniProtKB-UniRule"/>
</dbReference>
<dbReference type="GO" id="GO:0012505">
    <property type="term" value="C:endomembrane system"/>
    <property type="evidence" value="ECO:0007669"/>
    <property type="project" value="UniProtKB-SubCell"/>
</dbReference>
<evidence type="ECO:0000256" key="3">
    <source>
        <dbReference type="ARBA" id="ARBA00022679"/>
    </source>
</evidence>
<dbReference type="InterPro" id="IPR017441">
    <property type="entry name" value="Protein_kinase_ATP_BS"/>
</dbReference>
<feature type="compositionally biased region" description="Basic and acidic residues" evidence="12">
    <location>
        <begin position="798"/>
        <end position="814"/>
    </location>
</feature>
<dbReference type="GO" id="GO:0005886">
    <property type="term" value="C:plasma membrane"/>
    <property type="evidence" value="ECO:0007669"/>
    <property type="project" value="TreeGrafter"/>
</dbReference>
<dbReference type="InterPro" id="IPR011009">
    <property type="entry name" value="Kinase-like_dom_sf"/>
</dbReference>
<reference evidence="14 15" key="1">
    <citation type="journal article" date="2013" name="Genome Biol.">
        <title>Genome of Acanthamoeba castellanii highlights extensive lateral gene transfer and early evolution of tyrosine kinase signaling.</title>
        <authorList>
            <person name="Clarke M."/>
            <person name="Lohan A.J."/>
            <person name="Liu B."/>
            <person name="Lagkouvardos I."/>
            <person name="Roy S."/>
            <person name="Zafar N."/>
            <person name="Bertelli C."/>
            <person name="Schilde C."/>
            <person name="Kianianmomeni A."/>
            <person name="Burglin T.R."/>
            <person name="Frech C."/>
            <person name="Turcotte B."/>
            <person name="Kopec K.O."/>
            <person name="Synnott J.M."/>
            <person name="Choo C."/>
            <person name="Paponov I."/>
            <person name="Finkler A."/>
            <person name="Soon Heng Tan C."/>
            <person name="Hutchins A.P."/>
            <person name="Weinmeier T."/>
            <person name="Rattei T."/>
            <person name="Chu J.S."/>
            <person name="Gimenez G."/>
            <person name="Irimia M."/>
            <person name="Rigden D.J."/>
            <person name="Fitzpatrick D.A."/>
            <person name="Lorenzo-Morales J."/>
            <person name="Bateman A."/>
            <person name="Chiu C.H."/>
            <person name="Tang P."/>
            <person name="Hegemann P."/>
            <person name="Fromm H."/>
            <person name="Raoult D."/>
            <person name="Greub G."/>
            <person name="Miranda-Saavedra D."/>
            <person name="Chen N."/>
            <person name="Nash P."/>
            <person name="Ginger M.L."/>
            <person name="Horn M."/>
            <person name="Schaap P."/>
            <person name="Caler L."/>
            <person name="Loftus B."/>
        </authorList>
    </citation>
    <scope>NUCLEOTIDE SEQUENCE [LARGE SCALE GENOMIC DNA]</scope>
    <source>
        <strain evidence="14 15">Neff</strain>
    </source>
</reference>
<comment type="catalytic activity">
    <reaction evidence="9">
        <text>L-tyrosyl-[protein] + ATP = O-phospho-L-tyrosyl-[protein] + ADP + H(+)</text>
        <dbReference type="Rhea" id="RHEA:10596"/>
        <dbReference type="Rhea" id="RHEA-COMP:10136"/>
        <dbReference type="Rhea" id="RHEA-COMP:20101"/>
        <dbReference type="ChEBI" id="CHEBI:15378"/>
        <dbReference type="ChEBI" id="CHEBI:30616"/>
        <dbReference type="ChEBI" id="CHEBI:46858"/>
        <dbReference type="ChEBI" id="CHEBI:61978"/>
        <dbReference type="ChEBI" id="CHEBI:456216"/>
        <dbReference type="EC" id="2.7.10.1"/>
    </reaction>
</comment>
<dbReference type="EMBL" id="KB007974">
    <property type="protein sequence ID" value="ELR17771.1"/>
    <property type="molecule type" value="Genomic_DNA"/>
</dbReference>
<dbReference type="KEGG" id="acan:ACA1_065920"/>
<dbReference type="PRINTS" id="PR00633">
    <property type="entry name" value="RCCNDNSATION"/>
</dbReference>
<feature type="compositionally biased region" description="Acidic residues" evidence="12">
    <location>
        <begin position="421"/>
        <end position="434"/>
    </location>
</feature>
<dbReference type="Pfam" id="PF07714">
    <property type="entry name" value="PK_Tyr_Ser-Thr"/>
    <property type="match status" value="1"/>
</dbReference>
<feature type="domain" description="Protein kinase" evidence="13">
    <location>
        <begin position="525"/>
        <end position="783"/>
    </location>
</feature>
<dbReference type="PROSITE" id="PS50012">
    <property type="entry name" value="RCC1_3"/>
    <property type="match status" value="6"/>
</dbReference>
<evidence type="ECO:0000313" key="14">
    <source>
        <dbReference type="EMBL" id="ELR17771.1"/>
    </source>
</evidence>
<evidence type="ECO:0000256" key="7">
    <source>
        <dbReference type="ARBA" id="ARBA00023136"/>
    </source>
</evidence>
<evidence type="ECO:0000256" key="4">
    <source>
        <dbReference type="ARBA" id="ARBA00022741"/>
    </source>
</evidence>
<dbReference type="InterPro" id="IPR001245">
    <property type="entry name" value="Ser-Thr/Tyr_kinase_cat_dom"/>
</dbReference>
<dbReference type="PRINTS" id="PR00109">
    <property type="entry name" value="TYRKINASE"/>
</dbReference>
<dbReference type="Proteomes" id="UP000011083">
    <property type="component" value="Unassembled WGS sequence"/>
</dbReference>
<dbReference type="OrthoDB" id="25766at2759"/>
<keyword evidence="3" id="KW-0808">Transferase</keyword>
<dbReference type="InterPro" id="IPR000408">
    <property type="entry name" value="Reg_chr_condens"/>
</dbReference>
<dbReference type="SUPFAM" id="SSF50985">
    <property type="entry name" value="RCC1/BLIP-II"/>
    <property type="match status" value="1"/>
</dbReference>
<dbReference type="Pfam" id="PF00415">
    <property type="entry name" value="RCC1"/>
    <property type="match status" value="5"/>
</dbReference>
<sequence>MKATTKVVSFGLNFNGQLGYECYDNKNPRSVNAPSDLISLHAGWNCSVAVNSEGTPYFWGTMPSKYDGKAKFLEPSPLPAISIGFKLAHRRMLMAPTTTAVEDGTAYSFGQGEWGKLGHGGAANEQHPKQLEVQGKVTQIGVGDQHSVLLTDGGHVYTFGQGIYGQLGHGTRKDLDRPKRVEALVRAQQTITSIGVGFDQTFAINADGVVHSWGRQGPWLGHAAQPDHVKQPQEVGLLKNKAKIMQVAAGKQHTLLLTIDGKVYSMGKNKDGCLGQGKTVKKETANPMPITSLNNYVITQVAAGEKHSVVLASDGSVLTFGSGSNGRLGHGDTKNQDVPRTVQGVFDKACAIAAGFEHTIVLTGQLPSPATDEKKTKKSKKSSGSSDLKSSKSSTKSKLSSKASSRKAGKGNYSGFNSSSEDSEDEGEEEEEEEDSKKSKKKSSKKKAIKGKLDPDLEAMLKELGLLEAAPVFIKAGITWTGDLDELGLDVGPRVAIANYLQTAKNKFKVGESGSIKATIESQDLVFHKKLGEGNFGDVWQGKLRGTTTVAIKTIRSEDKSAFLLEAHIMAQLPAHPNVVTFFGLSSCDEKNELFLVTEFVADGSLDRFLTENIGKIGTETLIQMTRDMAAGCDHLSTHGIVHRDLAARNLLLEIKRNGEHHVKVCDFGLSRGLIENEYNSQMKNVPVRWTAPEAFKYRKYTTKSDVWSFAVTLWEIFSFGQTPYTGMSPLQVVKALDSGYRLSRPEFCPKRLYDEIICKCLTFDPEARPTFNEIFKKLEELYPNGKISEAELQELRASREQQSVDDKLDHTTRDMFVVENEDQYDDTETGEYASEYNKSAGNGEAEVKAKQDKPKKPKKKKKEKDGGEDEAKTKTKKKKKTKTNGDDSSEMGKDKTKKDKPKKKKKPAENAAPKPGEYASGVSLEFQSQMEDSGHYLVDPPSPTTPPAKTTTAPSRLGMSHAEMENMTEYA</sequence>
<gene>
    <name evidence="14" type="ORF">ACA1_065920</name>
</gene>
<keyword evidence="15" id="KW-1185">Reference proteome</keyword>
<evidence type="ECO:0000256" key="8">
    <source>
        <dbReference type="ARBA" id="ARBA00023137"/>
    </source>
</evidence>
<dbReference type="PROSITE" id="PS00107">
    <property type="entry name" value="PROTEIN_KINASE_ATP"/>
    <property type="match status" value="1"/>
</dbReference>
<dbReference type="PROSITE" id="PS00109">
    <property type="entry name" value="PROTEIN_KINASE_TYR"/>
    <property type="match status" value="1"/>
</dbReference>
<proteinExistence type="predicted"/>
<feature type="repeat" description="RCC1" evidence="10">
    <location>
        <begin position="208"/>
        <end position="260"/>
    </location>
</feature>
<evidence type="ECO:0000259" key="13">
    <source>
        <dbReference type="PROSITE" id="PS50011"/>
    </source>
</evidence>